<keyword evidence="3" id="KW-0813">Transport</keyword>
<feature type="transmembrane region" description="Helical" evidence="11">
    <location>
        <begin position="154"/>
        <end position="178"/>
    </location>
</feature>
<keyword evidence="5 11" id="KW-0812">Transmembrane</keyword>
<evidence type="ECO:0000256" key="8">
    <source>
        <dbReference type="ARBA" id="ARBA00056100"/>
    </source>
</evidence>
<feature type="transmembrane region" description="Helical" evidence="11">
    <location>
        <begin position="56"/>
        <end position="75"/>
    </location>
</feature>
<keyword evidence="6 11" id="KW-1133">Transmembrane helix</keyword>
<dbReference type="GO" id="GO:0005886">
    <property type="term" value="C:plasma membrane"/>
    <property type="evidence" value="ECO:0007669"/>
    <property type="project" value="UniProtKB-SubCell"/>
</dbReference>
<evidence type="ECO:0000256" key="10">
    <source>
        <dbReference type="SAM" id="MobiDB-lite"/>
    </source>
</evidence>
<feature type="transmembrane region" description="Helical" evidence="11">
    <location>
        <begin position="365"/>
        <end position="385"/>
    </location>
</feature>
<feature type="compositionally biased region" description="Basic and acidic residues" evidence="10">
    <location>
        <begin position="408"/>
        <end position="424"/>
    </location>
</feature>
<dbReference type="OrthoDB" id="1099at2759"/>
<feature type="transmembrane region" description="Helical" evidence="11">
    <location>
        <begin position="81"/>
        <end position="104"/>
    </location>
</feature>
<evidence type="ECO:0000256" key="7">
    <source>
        <dbReference type="ARBA" id="ARBA00023136"/>
    </source>
</evidence>
<dbReference type="CDD" id="cd09318">
    <property type="entry name" value="TDT_SSU1"/>
    <property type="match status" value="1"/>
</dbReference>
<comment type="caution">
    <text evidence="12">The sequence shown here is derived from an EMBL/GenBank/DDBJ whole genome shotgun (WGS) entry which is preliminary data.</text>
</comment>
<dbReference type="PANTHER" id="PTHR31686">
    <property type="match status" value="1"/>
</dbReference>
<dbReference type="AlphaFoldDB" id="A0A9P4M1V0"/>
<proteinExistence type="inferred from homology"/>
<reference evidence="12" key="1">
    <citation type="journal article" date="2020" name="Stud. Mycol.">
        <title>101 Dothideomycetes genomes: a test case for predicting lifestyles and emergence of pathogens.</title>
        <authorList>
            <person name="Haridas S."/>
            <person name="Albert R."/>
            <person name="Binder M."/>
            <person name="Bloem J."/>
            <person name="Labutti K."/>
            <person name="Salamov A."/>
            <person name="Andreopoulos B."/>
            <person name="Baker S."/>
            <person name="Barry K."/>
            <person name="Bills G."/>
            <person name="Bluhm B."/>
            <person name="Cannon C."/>
            <person name="Castanera R."/>
            <person name="Culley D."/>
            <person name="Daum C."/>
            <person name="Ezra D."/>
            <person name="Gonzalez J."/>
            <person name="Henrissat B."/>
            <person name="Kuo A."/>
            <person name="Liang C."/>
            <person name="Lipzen A."/>
            <person name="Lutzoni F."/>
            <person name="Magnuson J."/>
            <person name="Mondo S."/>
            <person name="Nolan M."/>
            <person name="Ohm R."/>
            <person name="Pangilinan J."/>
            <person name="Park H.-J."/>
            <person name="Ramirez L."/>
            <person name="Alfaro M."/>
            <person name="Sun H."/>
            <person name="Tritt A."/>
            <person name="Yoshinaga Y."/>
            <person name="Zwiers L.-H."/>
            <person name="Turgeon B."/>
            <person name="Goodwin S."/>
            <person name="Spatafora J."/>
            <person name="Crous P."/>
            <person name="Grigoriev I."/>
        </authorList>
    </citation>
    <scope>NUCLEOTIDE SEQUENCE</scope>
    <source>
        <strain evidence="12">CBS 133067</strain>
    </source>
</reference>
<sequence length="451" mass="50055">MDNPAEAAPTRLRSLRRTATNPSGEEEEIPSKTKNAPLSRYDVGWRRIVRNFSPSWFSVTMGTGIISTLLIAIPWKARWLYYLSLIFFVLNVCLFMAAFTASVLRYTLYPEIWTVMIQDSNNSLFLGTIPMGFATIVEMWIFVCVPAWGEWAIWFAWALWMLDSIVAVTVTVSLTMLLTSGSHPRALDSILATQLLPIAATIVAAGTGSEVSEILPNVHYQLGTIIVSYVMWGMATPMAMSVLVMYYQRLALHKMPPREVVVSAFLPLGPLGFGGYTILYLGKMAAEVFPKTSTIDPLAGRMAYILGFFIALVMWSWGLLWFSFALIAIHKSRPFPFNMGWWGFTFPLGVYSVSTILIGEVMPSLFFRVLGTIFATAVILLWVVVAAGTARGAWRGELFNAPCLKNLPPEKTRPPETHDAEKAPKKNATSVSGKDLLPIDQAGDTKETKGR</sequence>
<evidence type="ECO:0000313" key="12">
    <source>
        <dbReference type="EMBL" id="KAF2093865.1"/>
    </source>
</evidence>
<feature type="transmembrane region" description="Helical" evidence="11">
    <location>
        <begin position="302"/>
        <end position="329"/>
    </location>
</feature>
<evidence type="ECO:0000256" key="6">
    <source>
        <dbReference type="ARBA" id="ARBA00022989"/>
    </source>
</evidence>
<feature type="transmembrane region" description="Helical" evidence="11">
    <location>
        <begin position="124"/>
        <end position="148"/>
    </location>
</feature>
<dbReference type="FunFam" id="1.50.10.150:FF:000004">
    <property type="entry name" value="Malic acid transporter"/>
    <property type="match status" value="1"/>
</dbReference>
<evidence type="ECO:0000256" key="9">
    <source>
        <dbReference type="ARBA" id="ARBA00072906"/>
    </source>
</evidence>
<evidence type="ECO:0000256" key="1">
    <source>
        <dbReference type="ARBA" id="ARBA00004651"/>
    </source>
</evidence>
<dbReference type="Gene3D" id="1.50.10.150">
    <property type="entry name" value="Voltage-dependent anion channel"/>
    <property type="match status" value="1"/>
</dbReference>
<comment type="function">
    <text evidence="8">Sulphite efflux pump required for the secretion of sulphite as a reducing agent. In the presence of sulphite, cystine in keratin is directly cleaved to cysteine and S-sulphocysteine, and thereby, reduced proteins become accessible to hydrolysis by a variety of secreted endo- and exoproteases. Excretion of sulphite mediated by an efflux pump also represents a detoxification pathway for dermatophytes during infection of the epidermal stratum corneum, hair and nails, which are rich in cysteine.</text>
</comment>
<protein>
    <recommendedName>
        <fullName evidence="9">Sulfite efflux pump SSU1</fullName>
    </recommendedName>
</protein>
<dbReference type="PANTHER" id="PTHR31686:SF2">
    <property type="entry name" value="C4-DICARBOXYLATE TRANSPORTER_MALIC ACID TRANSPORT PROTEIN"/>
    <property type="match status" value="1"/>
</dbReference>
<feature type="transmembrane region" description="Helical" evidence="11">
    <location>
        <begin position="341"/>
        <end position="359"/>
    </location>
</feature>
<feature type="transmembrane region" description="Helical" evidence="11">
    <location>
        <begin position="229"/>
        <end position="248"/>
    </location>
</feature>
<evidence type="ECO:0000256" key="4">
    <source>
        <dbReference type="ARBA" id="ARBA00022475"/>
    </source>
</evidence>
<comment type="similarity">
    <text evidence="2">Belongs to the tellurite-resistance/dicarboxylate transporter (TDT) family.</text>
</comment>
<dbReference type="EMBL" id="ML978136">
    <property type="protein sequence ID" value="KAF2093865.1"/>
    <property type="molecule type" value="Genomic_DNA"/>
</dbReference>
<name>A0A9P4M1V0_9PEZI</name>
<dbReference type="InterPro" id="IPR051629">
    <property type="entry name" value="Sulfite_efflux_TDT"/>
</dbReference>
<dbReference type="Pfam" id="PF03595">
    <property type="entry name" value="SLAC1"/>
    <property type="match status" value="1"/>
</dbReference>
<gene>
    <name evidence="12" type="ORF">NA57DRAFT_80865</name>
</gene>
<organism evidence="12 13">
    <name type="scientific">Rhizodiscina lignyota</name>
    <dbReference type="NCBI Taxonomy" id="1504668"/>
    <lineage>
        <taxon>Eukaryota</taxon>
        <taxon>Fungi</taxon>
        <taxon>Dikarya</taxon>
        <taxon>Ascomycota</taxon>
        <taxon>Pezizomycotina</taxon>
        <taxon>Dothideomycetes</taxon>
        <taxon>Pleosporomycetidae</taxon>
        <taxon>Aulographales</taxon>
        <taxon>Rhizodiscinaceae</taxon>
        <taxon>Rhizodiscina</taxon>
    </lineage>
</organism>
<comment type="subcellular location">
    <subcellularLocation>
        <location evidence="1">Cell membrane</location>
        <topology evidence="1">Multi-pass membrane protein</topology>
    </subcellularLocation>
</comment>
<evidence type="ECO:0000313" key="13">
    <source>
        <dbReference type="Proteomes" id="UP000799772"/>
    </source>
</evidence>
<evidence type="ECO:0000256" key="3">
    <source>
        <dbReference type="ARBA" id="ARBA00022448"/>
    </source>
</evidence>
<evidence type="ECO:0000256" key="11">
    <source>
        <dbReference type="SAM" id="Phobius"/>
    </source>
</evidence>
<feature type="region of interest" description="Disordered" evidence="10">
    <location>
        <begin position="1"/>
        <end position="32"/>
    </location>
</feature>
<keyword evidence="7 11" id="KW-0472">Membrane</keyword>
<keyword evidence="4" id="KW-1003">Cell membrane</keyword>
<feature type="region of interest" description="Disordered" evidence="10">
    <location>
        <begin position="408"/>
        <end position="451"/>
    </location>
</feature>
<keyword evidence="13" id="KW-1185">Reference proteome</keyword>
<evidence type="ECO:0000256" key="2">
    <source>
        <dbReference type="ARBA" id="ARBA00008566"/>
    </source>
</evidence>
<feature type="transmembrane region" description="Helical" evidence="11">
    <location>
        <begin position="260"/>
        <end position="282"/>
    </location>
</feature>
<dbReference type="GO" id="GO:0000319">
    <property type="term" value="F:sulfite transmembrane transporter activity"/>
    <property type="evidence" value="ECO:0007669"/>
    <property type="project" value="TreeGrafter"/>
</dbReference>
<accession>A0A9P4M1V0</accession>
<dbReference type="Proteomes" id="UP000799772">
    <property type="component" value="Unassembled WGS sequence"/>
</dbReference>
<dbReference type="InterPro" id="IPR038665">
    <property type="entry name" value="Voltage-dep_anion_channel_sf"/>
</dbReference>
<evidence type="ECO:0000256" key="5">
    <source>
        <dbReference type="ARBA" id="ARBA00022692"/>
    </source>
</evidence>
<dbReference type="InterPro" id="IPR004695">
    <property type="entry name" value="SLAC1/Mae1/Ssu1/TehA"/>
</dbReference>